<dbReference type="OrthoDB" id="284135at2"/>
<sequence>MNMTIEQHQKRLEKLSIAELREEYEKVFGEITTSRHARHIIKRILWQMQANAYGGLSEEALERANKLADLNRLRMTSPRPKPPSEDAQTVSRTLPQTITSNQSDVAPGTQLERMYKGQRIVVTIMENGVRFNGQLYRSLSAVAKEVTGTHWNGKLFFGLKKKKGNK</sequence>
<reference evidence="2" key="1">
    <citation type="submission" date="2017-02" db="EMBL/GenBank/DDBJ databases">
        <title>Comparative genomics and description of representatives of a novel lineage of planctomycetes thriving in anoxic sediments.</title>
        <authorList>
            <person name="Spring S."/>
            <person name="Bunk B."/>
            <person name="Sproer C."/>
            <person name="Klenk H.-P."/>
        </authorList>
    </citation>
    <scope>NUCLEOTIDE SEQUENCE [LARGE SCALE GENOMIC DNA]</scope>
    <source>
        <strain evidence="2">L21-RPul-D3</strain>
    </source>
</reference>
<dbReference type="AlphaFoldDB" id="A0A1Q2HR71"/>
<gene>
    <name evidence="1" type="ORF">L21SP3_01650</name>
</gene>
<dbReference type="Pfam" id="PF11149">
    <property type="entry name" value="DUF2924"/>
    <property type="match status" value="1"/>
</dbReference>
<dbReference type="STRING" id="1940790.L21SP3_01650"/>
<dbReference type="KEGG" id="pbu:L21SP3_01650"/>
<evidence type="ECO:0000313" key="2">
    <source>
        <dbReference type="Proteomes" id="UP000188273"/>
    </source>
</evidence>
<evidence type="ECO:0008006" key="3">
    <source>
        <dbReference type="Google" id="ProtNLM"/>
    </source>
</evidence>
<protein>
    <recommendedName>
        <fullName evidence="3">DUF2924 domain-containing protein</fullName>
    </recommendedName>
</protein>
<proteinExistence type="predicted"/>
<evidence type="ECO:0000313" key="1">
    <source>
        <dbReference type="EMBL" id="AQQ09831.1"/>
    </source>
</evidence>
<keyword evidence="2" id="KW-1185">Reference proteome</keyword>
<dbReference type="EMBL" id="CP019633">
    <property type="protein sequence ID" value="AQQ09831.1"/>
    <property type="molecule type" value="Genomic_DNA"/>
</dbReference>
<accession>A0A1Q2HR71</accession>
<organism evidence="1 2">
    <name type="scientific">Sedimentisphaera cyanobacteriorum</name>
    <dbReference type="NCBI Taxonomy" id="1940790"/>
    <lineage>
        <taxon>Bacteria</taxon>
        <taxon>Pseudomonadati</taxon>
        <taxon>Planctomycetota</taxon>
        <taxon>Phycisphaerae</taxon>
        <taxon>Sedimentisphaerales</taxon>
        <taxon>Sedimentisphaeraceae</taxon>
        <taxon>Sedimentisphaera</taxon>
    </lineage>
</organism>
<dbReference type="RefSeq" id="WP_077540499.1">
    <property type="nucleotide sequence ID" value="NZ_CP019633.1"/>
</dbReference>
<dbReference type="InterPro" id="IPR021322">
    <property type="entry name" value="DUF2924"/>
</dbReference>
<dbReference type="Proteomes" id="UP000188273">
    <property type="component" value="Chromosome"/>
</dbReference>
<name>A0A1Q2HR71_9BACT</name>